<gene>
    <name evidence="2" type="ORF">JF922_18570</name>
</gene>
<dbReference type="SUPFAM" id="SSF54593">
    <property type="entry name" value="Glyoxalase/Bleomycin resistance protein/Dihydroxybiphenyl dioxygenase"/>
    <property type="match status" value="1"/>
</dbReference>
<sequence length="134" mass="14881">MAGVKVRALQHVSSPIPDRGQSDVRRFYGELLGLEELPVPHTLDQSSLVWYLAGDGLELHFFPGEQAPRSERHFCLNVGDLDQVRRALEDAGLEPYDTTPIPNRPRFFCRDPFGNLIEFTTIQGSYLAPGATGG</sequence>
<evidence type="ECO:0000313" key="2">
    <source>
        <dbReference type="EMBL" id="MBJ7600067.1"/>
    </source>
</evidence>
<dbReference type="EMBL" id="JAEKNR010000186">
    <property type="protein sequence ID" value="MBJ7600067.1"/>
    <property type="molecule type" value="Genomic_DNA"/>
</dbReference>
<dbReference type="PANTHER" id="PTHR39175:SF1">
    <property type="entry name" value="FAMILY PROTEIN, PUTATIVE (AFU_ORTHOLOGUE AFUA_3G15060)-RELATED"/>
    <property type="match status" value="1"/>
</dbReference>
<dbReference type="AlphaFoldDB" id="A0A934NEY7"/>
<protein>
    <submittedName>
        <fullName evidence="2">VOC family protein</fullName>
    </submittedName>
</protein>
<accession>A0A934NEY7</accession>
<evidence type="ECO:0000259" key="1">
    <source>
        <dbReference type="PROSITE" id="PS51819"/>
    </source>
</evidence>
<dbReference type="Pfam" id="PF00903">
    <property type="entry name" value="Glyoxalase"/>
    <property type="match status" value="1"/>
</dbReference>
<dbReference type="InterPro" id="IPR037523">
    <property type="entry name" value="VOC_core"/>
</dbReference>
<feature type="domain" description="VOC" evidence="1">
    <location>
        <begin position="8"/>
        <end position="122"/>
    </location>
</feature>
<dbReference type="PANTHER" id="PTHR39175">
    <property type="entry name" value="FAMILY PROTEIN, PUTATIVE (AFU_ORTHOLOGUE AFUA_3G15060)-RELATED"/>
    <property type="match status" value="1"/>
</dbReference>
<proteinExistence type="predicted"/>
<dbReference type="InterPro" id="IPR004360">
    <property type="entry name" value="Glyas_Fos-R_dOase_dom"/>
</dbReference>
<dbReference type="InterPro" id="IPR029068">
    <property type="entry name" value="Glyas_Bleomycin-R_OHBP_Dase"/>
</dbReference>
<dbReference type="PROSITE" id="PS51819">
    <property type="entry name" value="VOC"/>
    <property type="match status" value="1"/>
</dbReference>
<reference evidence="2" key="1">
    <citation type="submission" date="2020-10" db="EMBL/GenBank/DDBJ databases">
        <title>Ca. Dormibacterota MAGs.</title>
        <authorList>
            <person name="Montgomery K."/>
        </authorList>
    </citation>
    <scope>NUCLEOTIDE SEQUENCE [LARGE SCALE GENOMIC DNA]</scope>
    <source>
        <strain evidence="2">SC8812_S17_10</strain>
    </source>
</reference>
<organism evidence="2 3">
    <name type="scientific">Candidatus Nephthysia bennettiae</name>
    <dbReference type="NCBI Taxonomy" id="3127016"/>
    <lineage>
        <taxon>Bacteria</taxon>
        <taxon>Bacillati</taxon>
        <taxon>Candidatus Dormiibacterota</taxon>
        <taxon>Candidatus Dormibacteria</taxon>
        <taxon>Candidatus Dormibacterales</taxon>
        <taxon>Candidatus Dormibacteraceae</taxon>
        <taxon>Candidatus Nephthysia</taxon>
    </lineage>
</organism>
<comment type="caution">
    <text evidence="2">The sequence shown here is derived from an EMBL/GenBank/DDBJ whole genome shotgun (WGS) entry which is preliminary data.</text>
</comment>
<dbReference type="Proteomes" id="UP000612893">
    <property type="component" value="Unassembled WGS sequence"/>
</dbReference>
<evidence type="ECO:0000313" key="3">
    <source>
        <dbReference type="Proteomes" id="UP000612893"/>
    </source>
</evidence>
<name>A0A934NEY7_9BACT</name>
<dbReference type="Gene3D" id="3.10.180.10">
    <property type="entry name" value="2,3-Dihydroxybiphenyl 1,2-Dioxygenase, domain 1"/>
    <property type="match status" value="1"/>
</dbReference>
<keyword evidence="3" id="KW-1185">Reference proteome</keyword>